<dbReference type="SUPFAM" id="SSF58104">
    <property type="entry name" value="Methyl-accepting chemotaxis protein (MCP) signaling domain"/>
    <property type="match status" value="1"/>
</dbReference>
<dbReference type="RefSeq" id="WP_154440578.1">
    <property type="nucleotide sequence ID" value="NZ_VUNQ01000022.1"/>
</dbReference>
<evidence type="ECO:0000256" key="1">
    <source>
        <dbReference type="ARBA" id="ARBA00023224"/>
    </source>
</evidence>
<dbReference type="Proteomes" id="UP000469523">
    <property type="component" value="Unassembled WGS sequence"/>
</dbReference>
<dbReference type="SMART" id="SM00283">
    <property type="entry name" value="MA"/>
    <property type="match status" value="1"/>
</dbReference>
<gene>
    <name evidence="5" type="ORF">FYJ83_11010</name>
</gene>
<dbReference type="AlphaFoldDB" id="A0A6N7Y0I6"/>
<dbReference type="GO" id="GO:0016020">
    <property type="term" value="C:membrane"/>
    <property type="evidence" value="ECO:0007669"/>
    <property type="project" value="InterPro"/>
</dbReference>
<accession>A0A6N7Y0I6</accession>
<dbReference type="PANTHER" id="PTHR32089">
    <property type="entry name" value="METHYL-ACCEPTING CHEMOTAXIS PROTEIN MCPB"/>
    <property type="match status" value="1"/>
</dbReference>
<dbReference type="PANTHER" id="PTHR32089:SF112">
    <property type="entry name" value="LYSOZYME-LIKE PROTEIN-RELATED"/>
    <property type="match status" value="1"/>
</dbReference>
<keyword evidence="6" id="KW-1185">Reference proteome</keyword>
<dbReference type="PROSITE" id="PS50111">
    <property type="entry name" value="CHEMOTAXIS_TRANSDUC_2"/>
    <property type="match status" value="1"/>
</dbReference>
<feature type="coiled-coil region" evidence="3">
    <location>
        <begin position="302"/>
        <end position="374"/>
    </location>
</feature>
<sequence>MKSIRTKLIVYFSVLLLVASISTGLITILTADKLLTQEIGEASHIVSVLRGKIIKDTTINIICGIFIVYFIGNAITKPIIAGVKHLEEIAEYNITRETPQKYARRKDEIGSFIRAIEHITANLKEILGDISSSSEQVATASKEMTSVTYQSAIAIEEVAKTAEEIANGASEQAQNTEEASAKAMELGEIIELDIEYIKDLTNESNKVMEIIDDGIEKMENLYNITLESNRAVTEIHTSISKTKDSSNKISEASNLISAISEKTNLLALNAAIEAARAGEAGRGFAVVADEIKKLAEQSSFSIETINKVVEELQDNAENTVNIMEQVKARAEEQTENVVSGKDKYILISEAMKDTERIIKEINLSEKNKEEKKDEILNFLQGLSAIAQENSAATQQVTASMEEQSASTGEISKGSEGLYDLAQDLQSIVKKFKI</sequence>
<organism evidence="5 6">
    <name type="scientific">Tissierella pigra</name>
    <dbReference type="NCBI Taxonomy" id="2607614"/>
    <lineage>
        <taxon>Bacteria</taxon>
        <taxon>Bacillati</taxon>
        <taxon>Bacillota</taxon>
        <taxon>Tissierellia</taxon>
        <taxon>Tissierellales</taxon>
        <taxon>Tissierellaceae</taxon>
        <taxon>Tissierella</taxon>
    </lineage>
</organism>
<name>A0A6N7Y0I6_9FIRM</name>
<dbReference type="InterPro" id="IPR004089">
    <property type="entry name" value="MCPsignal_dom"/>
</dbReference>
<dbReference type="Gene3D" id="1.10.287.950">
    <property type="entry name" value="Methyl-accepting chemotaxis protein"/>
    <property type="match status" value="1"/>
</dbReference>
<proteinExistence type="predicted"/>
<dbReference type="Pfam" id="PF00015">
    <property type="entry name" value="MCPsignal"/>
    <property type="match status" value="1"/>
</dbReference>
<dbReference type="EMBL" id="VUNQ01000022">
    <property type="protein sequence ID" value="MSU01998.1"/>
    <property type="molecule type" value="Genomic_DNA"/>
</dbReference>
<keyword evidence="1 2" id="KW-0807">Transducer</keyword>
<evidence type="ECO:0000256" key="3">
    <source>
        <dbReference type="SAM" id="Coils"/>
    </source>
</evidence>
<evidence type="ECO:0000259" key="4">
    <source>
        <dbReference type="PROSITE" id="PS50111"/>
    </source>
</evidence>
<comment type="caution">
    <text evidence="5">The sequence shown here is derived from an EMBL/GenBank/DDBJ whole genome shotgun (WGS) entry which is preliminary data.</text>
</comment>
<evidence type="ECO:0000313" key="5">
    <source>
        <dbReference type="EMBL" id="MSU01998.1"/>
    </source>
</evidence>
<evidence type="ECO:0000256" key="2">
    <source>
        <dbReference type="PROSITE-ProRule" id="PRU00284"/>
    </source>
</evidence>
<reference evidence="5 6" key="1">
    <citation type="submission" date="2019-09" db="EMBL/GenBank/DDBJ databases">
        <title>In-depth cultivation of the pig gut microbiome towards novel bacterial diversity and tailored functional studies.</title>
        <authorList>
            <person name="Wylensek D."/>
            <person name="Hitch T.C.A."/>
            <person name="Clavel T."/>
        </authorList>
    </citation>
    <scope>NUCLEOTIDE SEQUENCE [LARGE SCALE GENOMIC DNA]</scope>
    <source>
        <strain evidence="5 6">WCA3-693-APC-4?</strain>
    </source>
</reference>
<protein>
    <recommendedName>
        <fullName evidence="4">Methyl-accepting transducer domain-containing protein</fullName>
    </recommendedName>
</protein>
<feature type="domain" description="Methyl-accepting transducer" evidence="4">
    <location>
        <begin position="119"/>
        <end position="404"/>
    </location>
</feature>
<dbReference type="GO" id="GO:0007165">
    <property type="term" value="P:signal transduction"/>
    <property type="evidence" value="ECO:0007669"/>
    <property type="project" value="UniProtKB-KW"/>
</dbReference>
<keyword evidence="3" id="KW-0175">Coiled coil</keyword>
<evidence type="ECO:0000313" key="6">
    <source>
        <dbReference type="Proteomes" id="UP000469523"/>
    </source>
</evidence>